<organism evidence="2 3">
    <name type="scientific">Crucibulum laeve</name>
    <dbReference type="NCBI Taxonomy" id="68775"/>
    <lineage>
        <taxon>Eukaryota</taxon>
        <taxon>Fungi</taxon>
        <taxon>Dikarya</taxon>
        <taxon>Basidiomycota</taxon>
        <taxon>Agaricomycotina</taxon>
        <taxon>Agaricomycetes</taxon>
        <taxon>Agaricomycetidae</taxon>
        <taxon>Agaricales</taxon>
        <taxon>Agaricineae</taxon>
        <taxon>Nidulariaceae</taxon>
        <taxon>Crucibulum</taxon>
    </lineage>
</organism>
<gene>
    <name evidence="2" type="ORF">BDQ12DRAFT_199253</name>
</gene>
<sequence>MPRAMTLPRNTNHTKHCSSGTYRLTATVQDPRSTRWLQGSSTLSHGLQPILPCLLGLPSSHRPPDVPTSPSHPAPLSNHCPNTSHPFRSSGSNPSDLPSGPLCHSPPTSVSSSSSSLTVACHRTLPRRHSPIFSPFKSARHNH</sequence>
<reference evidence="2 3" key="1">
    <citation type="journal article" date="2019" name="Nat. Ecol. Evol.">
        <title>Megaphylogeny resolves global patterns of mushroom evolution.</title>
        <authorList>
            <person name="Varga T."/>
            <person name="Krizsan K."/>
            <person name="Foldi C."/>
            <person name="Dima B."/>
            <person name="Sanchez-Garcia M."/>
            <person name="Sanchez-Ramirez S."/>
            <person name="Szollosi G.J."/>
            <person name="Szarkandi J.G."/>
            <person name="Papp V."/>
            <person name="Albert L."/>
            <person name="Andreopoulos W."/>
            <person name="Angelini C."/>
            <person name="Antonin V."/>
            <person name="Barry K.W."/>
            <person name="Bougher N.L."/>
            <person name="Buchanan P."/>
            <person name="Buyck B."/>
            <person name="Bense V."/>
            <person name="Catcheside P."/>
            <person name="Chovatia M."/>
            <person name="Cooper J."/>
            <person name="Damon W."/>
            <person name="Desjardin D."/>
            <person name="Finy P."/>
            <person name="Geml J."/>
            <person name="Haridas S."/>
            <person name="Hughes K."/>
            <person name="Justo A."/>
            <person name="Karasinski D."/>
            <person name="Kautmanova I."/>
            <person name="Kiss B."/>
            <person name="Kocsube S."/>
            <person name="Kotiranta H."/>
            <person name="LaButti K.M."/>
            <person name="Lechner B.E."/>
            <person name="Liimatainen K."/>
            <person name="Lipzen A."/>
            <person name="Lukacs Z."/>
            <person name="Mihaltcheva S."/>
            <person name="Morgado L.N."/>
            <person name="Niskanen T."/>
            <person name="Noordeloos M.E."/>
            <person name="Ohm R.A."/>
            <person name="Ortiz-Santana B."/>
            <person name="Ovrebo C."/>
            <person name="Racz N."/>
            <person name="Riley R."/>
            <person name="Savchenko A."/>
            <person name="Shiryaev A."/>
            <person name="Soop K."/>
            <person name="Spirin V."/>
            <person name="Szebenyi C."/>
            <person name="Tomsovsky M."/>
            <person name="Tulloss R.E."/>
            <person name="Uehling J."/>
            <person name="Grigoriev I.V."/>
            <person name="Vagvolgyi C."/>
            <person name="Papp T."/>
            <person name="Martin F.M."/>
            <person name="Miettinen O."/>
            <person name="Hibbett D.S."/>
            <person name="Nagy L.G."/>
        </authorList>
    </citation>
    <scope>NUCLEOTIDE SEQUENCE [LARGE SCALE GENOMIC DNA]</scope>
    <source>
        <strain evidence="2 3">CBS 166.37</strain>
    </source>
</reference>
<evidence type="ECO:0000256" key="1">
    <source>
        <dbReference type="SAM" id="MobiDB-lite"/>
    </source>
</evidence>
<feature type="compositionally biased region" description="Low complexity" evidence="1">
    <location>
        <begin position="105"/>
        <end position="115"/>
    </location>
</feature>
<keyword evidence="3" id="KW-1185">Reference proteome</keyword>
<proteinExistence type="predicted"/>
<evidence type="ECO:0000313" key="2">
    <source>
        <dbReference type="EMBL" id="TFK43879.1"/>
    </source>
</evidence>
<feature type="region of interest" description="Disordered" evidence="1">
    <location>
        <begin position="56"/>
        <end position="115"/>
    </location>
</feature>
<dbReference type="EMBL" id="ML213591">
    <property type="protein sequence ID" value="TFK43879.1"/>
    <property type="molecule type" value="Genomic_DNA"/>
</dbReference>
<dbReference type="Proteomes" id="UP000308652">
    <property type="component" value="Unassembled WGS sequence"/>
</dbReference>
<evidence type="ECO:0000313" key="3">
    <source>
        <dbReference type="Proteomes" id="UP000308652"/>
    </source>
</evidence>
<dbReference type="AlphaFoldDB" id="A0A5C3MEL2"/>
<accession>A0A5C3MEL2</accession>
<name>A0A5C3MEL2_9AGAR</name>
<feature type="compositionally biased region" description="Polar residues" evidence="1">
    <location>
        <begin position="79"/>
        <end position="96"/>
    </location>
</feature>
<protein>
    <submittedName>
        <fullName evidence="2">Uncharacterized protein</fullName>
    </submittedName>
</protein>